<keyword evidence="2" id="KW-0732">Signal</keyword>
<gene>
    <name evidence="6" type="ORF">Pla133_02320</name>
</gene>
<dbReference type="Gene3D" id="3.90.10.10">
    <property type="entry name" value="Cytochrome C3"/>
    <property type="match status" value="1"/>
</dbReference>
<dbReference type="InterPro" id="IPR009056">
    <property type="entry name" value="Cyt_c-like_dom"/>
</dbReference>
<dbReference type="KEGG" id="pbap:Pla133_02320"/>
<protein>
    <recommendedName>
        <fullName evidence="5">Cytochrome c domain-containing protein</fullName>
    </recommendedName>
</protein>
<evidence type="ECO:0000256" key="1">
    <source>
        <dbReference type="ARBA" id="ARBA00022723"/>
    </source>
</evidence>
<accession>A0A518BDV5</accession>
<reference evidence="6 7" key="1">
    <citation type="submission" date="2019-02" db="EMBL/GenBank/DDBJ databases">
        <title>Deep-cultivation of Planctomycetes and their phenomic and genomic characterization uncovers novel biology.</title>
        <authorList>
            <person name="Wiegand S."/>
            <person name="Jogler M."/>
            <person name="Boedeker C."/>
            <person name="Pinto D."/>
            <person name="Vollmers J."/>
            <person name="Rivas-Marin E."/>
            <person name="Kohn T."/>
            <person name="Peeters S.H."/>
            <person name="Heuer A."/>
            <person name="Rast P."/>
            <person name="Oberbeckmann S."/>
            <person name="Bunk B."/>
            <person name="Jeske O."/>
            <person name="Meyerdierks A."/>
            <person name="Storesund J.E."/>
            <person name="Kallscheuer N."/>
            <person name="Luecker S."/>
            <person name="Lage O.M."/>
            <person name="Pohl T."/>
            <person name="Merkel B.J."/>
            <person name="Hornburger P."/>
            <person name="Mueller R.-W."/>
            <person name="Bruemmer F."/>
            <person name="Labrenz M."/>
            <person name="Spormann A.M."/>
            <person name="Op den Camp H."/>
            <person name="Overmann J."/>
            <person name="Amann R."/>
            <person name="Jetten M.S.M."/>
            <person name="Mascher T."/>
            <person name="Medema M.H."/>
            <person name="Devos D.P."/>
            <person name="Kaster A.-K."/>
            <person name="Ovreas L."/>
            <person name="Rohde M."/>
            <person name="Galperin M.Y."/>
            <person name="Jogler C."/>
        </authorList>
    </citation>
    <scope>NUCLEOTIDE SEQUENCE [LARGE SCALE GENOMIC DNA]</scope>
    <source>
        <strain evidence="6 7">Pla133</strain>
    </source>
</reference>
<organism evidence="6 7">
    <name type="scientific">Engelhardtia mirabilis</name>
    <dbReference type="NCBI Taxonomy" id="2528011"/>
    <lineage>
        <taxon>Bacteria</taxon>
        <taxon>Pseudomonadati</taxon>
        <taxon>Planctomycetota</taxon>
        <taxon>Planctomycetia</taxon>
        <taxon>Planctomycetia incertae sedis</taxon>
        <taxon>Engelhardtia</taxon>
    </lineage>
</organism>
<evidence type="ECO:0000256" key="4">
    <source>
        <dbReference type="PROSITE-ProRule" id="PRU00433"/>
    </source>
</evidence>
<dbReference type="PANTHER" id="PTHR35038:SF8">
    <property type="entry name" value="C-TYPE POLYHEME CYTOCHROME OMCC"/>
    <property type="match status" value="1"/>
</dbReference>
<dbReference type="GO" id="GO:0046872">
    <property type="term" value="F:metal ion binding"/>
    <property type="evidence" value="ECO:0007669"/>
    <property type="project" value="UniProtKB-KW"/>
</dbReference>
<dbReference type="InterPro" id="IPR051829">
    <property type="entry name" value="Multiheme_Cytochr_ET"/>
</dbReference>
<dbReference type="Pfam" id="PF22113">
    <property type="entry name" value="Mtrc-MtrF_II-IV_dom"/>
    <property type="match status" value="1"/>
</dbReference>
<evidence type="ECO:0000313" key="7">
    <source>
        <dbReference type="Proteomes" id="UP000316921"/>
    </source>
</evidence>
<dbReference type="RefSeq" id="WP_419192010.1">
    <property type="nucleotide sequence ID" value="NZ_CP036287.1"/>
</dbReference>
<evidence type="ECO:0000259" key="5">
    <source>
        <dbReference type="PROSITE" id="PS51007"/>
    </source>
</evidence>
<name>A0A518BDV5_9BACT</name>
<dbReference type="GO" id="GO:0009055">
    <property type="term" value="F:electron transfer activity"/>
    <property type="evidence" value="ECO:0007669"/>
    <property type="project" value="InterPro"/>
</dbReference>
<dbReference type="PROSITE" id="PS51007">
    <property type="entry name" value="CYTC"/>
    <property type="match status" value="1"/>
</dbReference>
<dbReference type="Proteomes" id="UP000316921">
    <property type="component" value="Chromosome"/>
</dbReference>
<sequence length="798" mass="82052">MSLSIPRTLAQRTAGGLTVAALGAFGVYLAAGPASSSPPAPPAPAQAGGPNRIVAWNDLGMHCIDPDFSVFVILPPYNNIHTQLMSGGQLVTSGIGISITYEAIADPQGSINSTSIGKTNFWDYEEAVFGVDLPLDEGLAGYSMPGPNNVPQGMDYDPTWEWHAAEGIPLTPFDDAGQKNPYPLFRIVARNTQGQVLASTVTTVPNSEELSCNQCHASAANPLARPAAGWAYDPDPLVDDRLNIIALHDDLNAASALFQSASAAVGYDPGGLQATLAGGTPILCASCHGSNALPGTGVAGITPMTQAMHNGHASVMTPDSVTLNEVVKRDACYSCHPGFETQCLRGAMGKAVGDDADFRMSCQSCHGSMELVGDPDRIGWFEEPNCQQCHSGTATDNLGEIRFDSVFDAMGNVHVPTNQTFATTPDTPAEGFSLYRFSTGHGGLQCSACHGSPHAIFPTSEANDDIQPTLIQGHGGTINECSSCHASLEDNQLVGPHGMHPATASWANGKHGDIVEQQGSSSCKACHGADSRSTVLSQTHAPRSFNTKFGPISYFDGANVTCYGCHNGPNSESTNNNHAPVVPNLNAAGPTDQPITIALGGSDADGDSLVGRIVDQPDGGKVGLIGTTATFIADKGFQGITSFTYAAFDGDEDSNLGTVTVQVGAPACAGVIELEGFGCPGSGGFMPYLQASGCPTPGGSVDLTLSNAVGGGQTLFAIGTGLGISELIPGCILRTDPLLLLSSAFGLGGAAPGDGSLQVTLPFGPAAPVATWTIQAWVIDPGAPGFLSSSNAVVLDVQ</sequence>
<proteinExistence type="predicted"/>
<dbReference type="SUPFAM" id="SSF48695">
    <property type="entry name" value="Multiheme cytochromes"/>
    <property type="match status" value="2"/>
</dbReference>
<dbReference type="EMBL" id="CP036287">
    <property type="protein sequence ID" value="QDU65168.1"/>
    <property type="molecule type" value="Genomic_DNA"/>
</dbReference>
<dbReference type="Pfam" id="PF17963">
    <property type="entry name" value="Big_9"/>
    <property type="match status" value="1"/>
</dbReference>
<dbReference type="PANTHER" id="PTHR35038">
    <property type="entry name" value="DISSIMILATORY SULFITE REDUCTASE SIRA"/>
    <property type="match status" value="1"/>
</dbReference>
<dbReference type="Gene3D" id="2.60.40.3440">
    <property type="match status" value="1"/>
</dbReference>
<keyword evidence="4" id="KW-0349">Heme</keyword>
<evidence type="ECO:0000256" key="2">
    <source>
        <dbReference type="ARBA" id="ARBA00022729"/>
    </source>
</evidence>
<dbReference type="GO" id="GO:0020037">
    <property type="term" value="F:heme binding"/>
    <property type="evidence" value="ECO:0007669"/>
    <property type="project" value="InterPro"/>
</dbReference>
<keyword evidence="1 4" id="KW-0479">Metal-binding</keyword>
<dbReference type="InterPro" id="IPR036280">
    <property type="entry name" value="Multihaem_cyt_sf"/>
</dbReference>
<dbReference type="InterPro" id="IPR054337">
    <property type="entry name" value="Mtrc-MtrF-like_dom_II/IV"/>
</dbReference>
<evidence type="ECO:0000256" key="3">
    <source>
        <dbReference type="ARBA" id="ARBA00023004"/>
    </source>
</evidence>
<feature type="domain" description="Cytochrome c" evidence="5">
    <location>
        <begin position="507"/>
        <end position="648"/>
    </location>
</feature>
<dbReference type="AlphaFoldDB" id="A0A518BDV5"/>
<keyword evidence="7" id="KW-1185">Reference proteome</keyword>
<keyword evidence="3 4" id="KW-0408">Iron</keyword>
<evidence type="ECO:0000313" key="6">
    <source>
        <dbReference type="EMBL" id="QDU65168.1"/>
    </source>
</evidence>